<feature type="region of interest" description="Disordered" evidence="1">
    <location>
        <begin position="28"/>
        <end position="47"/>
    </location>
</feature>
<organism evidence="2 3">
    <name type="scientific">Coprinellus micaceus</name>
    <name type="common">Glistening ink-cap mushroom</name>
    <name type="synonym">Coprinus micaceus</name>
    <dbReference type="NCBI Taxonomy" id="71717"/>
    <lineage>
        <taxon>Eukaryota</taxon>
        <taxon>Fungi</taxon>
        <taxon>Dikarya</taxon>
        <taxon>Basidiomycota</taxon>
        <taxon>Agaricomycotina</taxon>
        <taxon>Agaricomycetes</taxon>
        <taxon>Agaricomycetidae</taxon>
        <taxon>Agaricales</taxon>
        <taxon>Agaricineae</taxon>
        <taxon>Psathyrellaceae</taxon>
        <taxon>Coprinellus</taxon>
    </lineage>
</organism>
<reference evidence="2 3" key="1">
    <citation type="journal article" date="2019" name="Nat. Ecol. Evol.">
        <title>Megaphylogeny resolves global patterns of mushroom evolution.</title>
        <authorList>
            <person name="Varga T."/>
            <person name="Krizsan K."/>
            <person name="Foldi C."/>
            <person name="Dima B."/>
            <person name="Sanchez-Garcia M."/>
            <person name="Sanchez-Ramirez S."/>
            <person name="Szollosi G.J."/>
            <person name="Szarkandi J.G."/>
            <person name="Papp V."/>
            <person name="Albert L."/>
            <person name="Andreopoulos W."/>
            <person name="Angelini C."/>
            <person name="Antonin V."/>
            <person name="Barry K.W."/>
            <person name="Bougher N.L."/>
            <person name="Buchanan P."/>
            <person name="Buyck B."/>
            <person name="Bense V."/>
            <person name="Catcheside P."/>
            <person name="Chovatia M."/>
            <person name="Cooper J."/>
            <person name="Damon W."/>
            <person name="Desjardin D."/>
            <person name="Finy P."/>
            <person name="Geml J."/>
            <person name="Haridas S."/>
            <person name="Hughes K."/>
            <person name="Justo A."/>
            <person name="Karasinski D."/>
            <person name="Kautmanova I."/>
            <person name="Kiss B."/>
            <person name="Kocsube S."/>
            <person name="Kotiranta H."/>
            <person name="LaButti K.M."/>
            <person name="Lechner B.E."/>
            <person name="Liimatainen K."/>
            <person name="Lipzen A."/>
            <person name="Lukacs Z."/>
            <person name="Mihaltcheva S."/>
            <person name="Morgado L.N."/>
            <person name="Niskanen T."/>
            <person name="Noordeloos M.E."/>
            <person name="Ohm R.A."/>
            <person name="Ortiz-Santana B."/>
            <person name="Ovrebo C."/>
            <person name="Racz N."/>
            <person name="Riley R."/>
            <person name="Savchenko A."/>
            <person name="Shiryaev A."/>
            <person name="Soop K."/>
            <person name="Spirin V."/>
            <person name="Szebenyi C."/>
            <person name="Tomsovsky M."/>
            <person name="Tulloss R.E."/>
            <person name="Uehling J."/>
            <person name="Grigoriev I.V."/>
            <person name="Vagvolgyi C."/>
            <person name="Papp T."/>
            <person name="Martin F.M."/>
            <person name="Miettinen O."/>
            <person name="Hibbett D.S."/>
            <person name="Nagy L.G."/>
        </authorList>
    </citation>
    <scope>NUCLEOTIDE SEQUENCE [LARGE SCALE GENOMIC DNA]</scope>
    <source>
        <strain evidence="2 3">FP101781</strain>
    </source>
</reference>
<sequence length="80" mass="8850">MSFSAAILDMDLLLDNVLVVKEAPLRPSYSGAEKSTTHPDGTGTLERREVEMNIGPQPVSHSALPFIDRVLAWSTWLQEI</sequence>
<name>A0A4Y7SPF9_COPMI</name>
<keyword evidence="3" id="KW-1185">Reference proteome</keyword>
<accession>A0A4Y7SPF9</accession>
<evidence type="ECO:0000313" key="2">
    <source>
        <dbReference type="EMBL" id="TEB23662.1"/>
    </source>
</evidence>
<proteinExistence type="predicted"/>
<dbReference type="AlphaFoldDB" id="A0A4Y7SPF9"/>
<dbReference type="Proteomes" id="UP000298030">
    <property type="component" value="Unassembled WGS sequence"/>
</dbReference>
<comment type="caution">
    <text evidence="2">The sequence shown here is derived from an EMBL/GenBank/DDBJ whole genome shotgun (WGS) entry which is preliminary data.</text>
</comment>
<evidence type="ECO:0000313" key="3">
    <source>
        <dbReference type="Proteomes" id="UP000298030"/>
    </source>
</evidence>
<protein>
    <submittedName>
        <fullName evidence="2">Uncharacterized protein</fullName>
    </submittedName>
</protein>
<dbReference type="EMBL" id="QPFP01000075">
    <property type="protein sequence ID" value="TEB23662.1"/>
    <property type="molecule type" value="Genomic_DNA"/>
</dbReference>
<evidence type="ECO:0000256" key="1">
    <source>
        <dbReference type="SAM" id="MobiDB-lite"/>
    </source>
</evidence>
<gene>
    <name evidence="2" type="ORF">FA13DRAFT_1739843</name>
</gene>